<dbReference type="RefSeq" id="WP_171833756.1">
    <property type="nucleotide sequence ID" value="NZ_CP053708.1"/>
</dbReference>
<dbReference type="EMBL" id="CP053708">
    <property type="protein sequence ID" value="QKE92073.1"/>
    <property type="molecule type" value="Genomic_DNA"/>
</dbReference>
<proteinExistence type="predicted"/>
<dbReference type="AlphaFoldDB" id="A0A6M8HU79"/>
<dbReference type="PROSITE" id="PS50977">
    <property type="entry name" value="HTH_TETR_2"/>
    <property type="match status" value="1"/>
</dbReference>
<gene>
    <name evidence="4" type="ORF">HN018_20345</name>
</gene>
<feature type="domain" description="HTH tetR-type" evidence="3">
    <location>
        <begin position="37"/>
        <end position="97"/>
    </location>
</feature>
<dbReference type="SUPFAM" id="SSF48498">
    <property type="entry name" value="Tetracyclin repressor-like, C-terminal domain"/>
    <property type="match status" value="1"/>
</dbReference>
<dbReference type="PANTHER" id="PTHR30055">
    <property type="entry name" value="HTH-TYPE TRANSCRIPTIONAL REGULATOR RUTR"/>
    <property type="match status" value="1"/>
</dbReference>
<dbReference type="Gene3D" id="1.10.357.10">
    <property type="entry name" value="Tetracycline Repressor, domain 2"/>
    <property type="match status" value="1"/>
</dbReference>
<dbReference type="PANTHER" id="PTHR30055:SF223">
    <property type="entry name" value="HTH-TYPE TRANSCRIPTIONAL REGULATOR UIDR"/>
    <property type="match status" value="1"/>
</dbReference>
<keyword evidence="5" id="KW-1185">Reference proteome</keyword>
<dbReference type="Pfam" id="PF14246">
    <property type="entry name" value="TetR_C_7"/>
    <property type="match status" value="1"/>
</dbReference>
<dbReference type="KEGG" id="lck:HN018_20345"/>
<dbReference type="PRINTS" id="PR00455">
    <property type="entry name" value="HTHTETR"/>
</dbReference>
<dbReference type="InterPro" id="IPR050109">
    <property type="entry name" value="HTH-type_TetR-like_transc_reg"/>
</dbReference>
<keyword evidence="1 2" id="KW-0238">DNA-binding</keyword>
<evidence type="ECO:0000313" key="5">
    <source>
        <dbReference type="Proteomes" id="UP000500767"/>
    </source>
</evidence>
<evidence type="ECO:0000256" key="1">
    <source>
        <dbReference type="ARBA" id="ARBA00023125"/>
    </source>
</evidence>
<dbReference type="InterPro" id="IPR036271">
    <property type="entry name" value="Tet_transcr_reg_TetR-rel_C_sf"/>
</dbReference>
<feature type="DNA-binding region" description="H-T-H motif" evidence="2">
    <location>
        <begin position="60"/>
        <end position="79"/>
    </location>
</feature>
<evidence type="ECO:0000313" key="4">
    <source>
        <dbReference type="EMBL" id="QKE92073.1"/>
    </source>
</evidence>
<dbReference type="SUPFAM" id="SSF46689">
    <property type="entry name" value="Homeodomain-like"/>
    <property type="match status" value="1"/>
</dbReference>
<reference evidence="4 5" key="1">
    <citation type="journal article" date="2014" name="World J. Microbiol. Biotechnol.">
        <title>Biodiversity and physiological characteristics of Antarctic and Arctic lichens-associated bacteria.</title>
        <authorList>
            <person name="Lee Y.M."/>
            <person name="Kim E.H."/>
            <person name="Lee H.K."/>
            <person name="Hong S.G."/>
        </authorList>
    </citation>
    <scope>NUCLEOTIDE SEQUENCE [LARGE SCALE GENOMIC DNA]</scope>
    <source>
        <strain evidence="4 5">PAMC 26569</strain>
    </source>
</reference>
<evidence type="ECO:0000259" key="3">
    <source>
        <dbReference type="PROSITE" id="PS50977"/>
    </source>
</evidence>
<name>A0A6M8HU79_9PROT</name>
<dbReference type="Pfam" id="PF00440">
    <property type="entry name" value="TetR_N"/>
    <property type="match status" value="1"/>
</dbReference>
<dbReference type="Proteomes" id="UP000500767">
    <property type="component" value="Chromosome"/>
</dbReference>
<evidence type="ECO:0000256" key="2">
    <source>
        <dbReference type="PROSITE-ProRule" id="PRU00335"/>
    </source>
</evidence>
<organism evidence="4 5">
    <name type="scientific">Lichenicola cladoniae</name>
    <dbReference type="NCBI Taxonomy" id="1484109"/>
    <lineage>
        <taxon>Bacteria</taxon>
        <taxon>Pseudomonadati</taxon>
        <taxon>Pseudomonadota</taxon>
        <taxon>Alphaproteobacteria</taxon>
        <taxon>Acetobacterales</taxon>
        <taxon>Acetobacteraceae</taxon>
        <taxon>Lichenicola</taxon>
    </lineage>
</organism>
<dbReference type="InterPro" id="IPR001647">
    <property type="entry name" value="HTH_TetR"/>
</dbReference>
<dbReference type="GO" id="GO:0003700">
    <property type="term" value="F:DNA-binding transcription factor activity"/>
    <property type="evidence" value="ECO:0007669"/>
    <property type="project" value="TreeGrafter"/>
</dbReference>
<dbReference type="InterPro" id="IPR009057">
    <property type="entry name" value="Homeodomain-like_sf"/>
</dbReference>
<sequence>MGTRHSRNNGIIDPADGVSANRLAAPQRAGRPSLSGEVRRTRLLEAAARIFLENGYVATTMAAVAEAAGMSKKTLYQVFPSKLILFDALLEAQFYQLPIPPDLGGDTQEEQLARLIVAIATMLMHPDRVALVRLIIIDGQILPELATAFERLELSRDLNDLEAWIGQEMAAGRLWVEDVSEAANLLFGMTVAEPMLAKLVKAPRHDTMELLERRIRKAVAVFLRGMNALAYERPADDPAGSARLDAEPAKLA</sequence>
<dbReference type="GO" id="GO:0000976">
    <property type="term" value="F:transcription cis-regulatory region binding"/>
    <property type="evidence" value="ECO:0007669"/>
    <property type="project" value="TreeGrafter"/>
</dbReference>
<accession>A0A6M8HU79</accession>
<dbReference type="InterPro" id="IPR039536">
    <property type="entry name" value="TetR_C_Proteobacteria"/>
</dbReference>
<protein>
    <submittedName>
        <fullName evidence="4">TetR/AcrR family transcriptional regulator</fullName>
    </submittedName>
</protein>